<dbReference type="EMBL" id="CP133612">
    <property type="protein sequence ID" value="WMV11476.1"/>
    <property type="molecule type" value="Genomic_DNA"/>
</dbReference>
<evidence type="ECO:0000313" key="3">
    <source>
        <dbReference type="Proteomes" id="UP001234989"/>
    </source>
</evidence>
<feature type="domain" description="Reverse transcriptase" evidence="1">
    <location>
        <begin position="1"/>
        <end position="225"/>
    </location>
</feature>
<protein>
    <recommendedName>
        <fullName evidence="1">Reverse transcriptase domain-containing protein</fullName>
    </recommendedName>
</protein>
<dbReference type="Pfam" id="PF00078">
    <property type="entry name" value="RVT_1"/>
    <property type="match status" value="1"/>
</dbReference>
<dbReference type="AlphaFoldDB" id="A0AAF0PVB2"/>
<dbReference type="PANTHER" id="PTHR33116:SF78">
    <property type="entry name" value="OS12G0587133 PROTEIN"/>
    <property type="match status" value="1"/>
</dbReference>
<sequence length="435" mass="49702">MPKLVDEQQMAFIKGRQIMDAILVANECVDVRTISKVPGILCKLDIEKAYDHLNWEFLWSTLGRMGFGNTWIKWMRFCMTTAKFSVLINGSPSGFFSSERGLRQGDPLSPFLFILAMGGLSDMLKFAQVNNKIRGFKVSQGDSLGVSISHLQYADDTLVFCDAESEQLKHLRAIFIMFEAISGLHINWGKSFIYPVNEVPQISLLANILGGKIGELPTTYLGMPLGAKSKSLSIWNSVVEKCERKLVNWKSQYLSSGGRVTLINSVLDAMPTYMMSLFPMPGKIIQRLDTIRRNFLWQGNGEGVKKFHLVKWDAVISNKKEGGLGIKNLKAHNKSLLLKWLWRLATDYQSLWKDTIFARYGKEGSWTTKEVNTPYGVGLWRTIRNQWPRIWNNSVINVGNGRKTLFWNDTWMGQTPLRQQFPDIYILNQQKWLQL</sequence>
<dbReference type="PROSITE" id="PS50878">
    <property type="entry name" value="RT_POL"/>
    <property type="match status" value="1"/>
</dbReference>
<evidence type="ECO:0000259" key="1">
    <source>
        <dbReference type="PROSITE" id="PS50878"/>
    </source>
</evidence>
<proteinExistence type="predicted"/>
<gene>
    <name evidence="2" type="ORF">MTR67_004861</name>
</gene>
<dbReference type="InterPro" id="IPR000477">
    <property type="entry name" value="RT_dom"/>
</dbReference>
<reference evidence="2" key="1">
    <citation type="submission" date="2023-08" db="EMBL/GenBank/DDBJ databases">
        <title>A de novo genome assembly of Solanum verrucosum Schlechtendal, a Mexican diploid species geographically isolated from the other diploid A-genome species in potato relatives.</title>
        <authorList>
            <person name="Hosaka K."/>
        </authorList>
    </citation>
    <scope>NUCLEOTIDE SEQUENCE</scope>
    <source>
        <tissue evidence="2">Young leaves</tissue>
    </source>
</reference>
<name>A0AAF0PVB2_SOLVR</name>
<dbReference type="Proteomes" id="UP001234989">
    <property type="component" value="Chromosome 1"/>
</dbReference>
<organism evidence="2 3">
    <name type="scientific">Solanum verrucosum</name>
    <dbReference type="NCBI Taxonomy" id="315347"/>
    <lineage>
        <taxon>Eukaryota</taxon>
        <taxon>Viridiplantae</taxon>
        <taxon>Streptophyta</taxon>
        <taxon>Embryophyta</taxon>
        <taxon>Tracheophyta</taxon>
        <taxon>Spermatophyta</taxon>
        <taxon>Magnoliopsida</taxon>
        <taxon>eudicotyledons</taxon>
        <taxon>Gunneridae</taxon>
        <taxon>Pentapetalae</taxon>
        <taxon>asterids</taxon>
        <taxon>lamiids</taxon>
        <taxon>Solanales</taxon>
        <taxon>Solanaceae</taxon>
        <taxon>Solanoideae</taxon>
        <taxon>Solaneae</taxon>
        <taxon>Solanum</taxon>
    </lineage>
</organism>
<evidence type="ECO:0000313" key="2">
    <source>
        <dbReference type="EMBL" id="WMV11476.1"/>
    </source>
</evidence>
<dbReference type="PANTHER" id="PTHR33116">
    <property type="entry name" value="REVERSE TRANSCRIPTASE ZINC-BINDING DOMAIN-CONTAINING PROTEIN-RELATED-RELATED"/>
    <property type="match status" value="1"/>
</dbReference>
<dbReference type="SUPFAM" id="SSF56672">
    <property type="entry name" value="DNA/RNA polymerases"/>
    <property type="match status" value="1"/>
</dbReference>
<dbReference type="CDD" id="cd01650">
    <property type="entry name" value="RT_nLTR_like"/>
    <property type="match status" value="1"/>
</dbReference>
<keyword evidence="3" id="KW-1185">Reference proteome</keyword>
<accession>A0AAF0PVB2</accession>
<dbReference type="InterPro" id="IPR043502">
    <property type="entry name" value="DNA/RNA_pol_sf"/>
</dbReference>